<dbReference type="PIRSF" id="PIRSF015417">
    <property type="entry name" value="T31B5_30_vWA"/>
    <property type="match status" value="1"/>
</dbReference>
<dbReference type="InterPro" id="IPR011205">
    <property type="entry name" value="UCP015417_vWA"/>
</dbReference>
<gene>
    <name evidence="3" type="ORF">MKW98_030319</name>
</gene>
<keyword evidence="4" id="KW-1185">Reference proteome</keyword>
<sequence>MSSSTVHHQLLGPPQIYIKQQNPAIDASHVSDKGYTENGSSTFNSSGNPLLDFFFHVVPNTPAESVTERLELAWNYNPLKALKLICNLRGIRGTGKSDREGFYAAALWLHKHHPKTLACNLKAIAAFGYFKDLPEILYRLFEGIDRKNKPGNSRCRGTRFTSHPNKRLKTASITKSREERISDELKRVQVRKETASFLRKEKRAAKAKKAMERYKRDPDYRFLHDKISELFAECLVSEFLKSGKPKKISLAAKWCPSIDYSFNQSTLLCEGIARRVFPRNSSPEYEHIKEAYYTYRIRDRLRKEYLVPLRKALQSPEIYMSSNNWKELPYNRVPSVAMKNYKGVFGEHDKERFEDYLESVKRGDKKIAAGALLPHQIIKSLEYDDDDGCSVAELQWKRMVDDLSKVGKLKDCLAICDVSGSMEGTPLEASVALGLLISELSEDPWKGNLITFSTDPKLQKIKGHSLRSKIKSIERMHWEMSTDFQKVFKLILRVAYEGKLTEEQMIKRLFVFSDMEFDQASKNDWETDYEAIRRKFKRYGNTSVPEIVFWNLRDSKATPVVSNQKGVALVSGFSKNLVKLFLEGANDMTPLAVMERAISGEAYSKLVVID</sequence>
<accession>A0AAD4TKE4</accession>
<evidence type="ECO:0000259" key="2">
    <source>
        <dbReference type="Pfam" id="PF25043"/>
    </source>
</evidence>
<evidence type="ECO:0000259" key="1">
    <source>
        <dbReference type="Pfam" id="PF11443"/>
    </source>
</evidence>
<dbReference type="InterPro" id="IPR056690">
    <property type="entry name" value="DUF7788"/>
</dbReference>
<dbReference type="Gene3D" id="3.40.50.410">
    <property type="entry name" value="von Willebrand factor, type A domain"/>
    <property type="match status" value="1"/>
</dbReference>
<dbReference type="PANTHER" id="PTHR31373:SF17">
    <property type="entry name" value="OS06G0652100 PROTEIN"/>
    <property type="match status" value="1"/>
</dbReference>
<name>A0AAD4TKE4_9MAGN</name>
<evidence type="ECO:0000313" key="3">
    <source>
        <dbReference type="EMBL" id="KAI3958654.1"/>
    </source>
</evidence>
<dbReference type="InterPro" id="IPR058580">
    <property type="entry name" value="DUF2828"/>
</dbReference>
<dbReference type="SUPFAM" id="SSF53300">
    <property type="entry name" value="vWA-like"/>
    <property type="match status" value="1"/>
</dbReference>
<dbReference type="Pfam" id="PF25043">
    <property type="entry name" value="DUF7788"/>
    <property type="match status" value="1"/>
</dbReference>
<proteinExistence type="predicted"/>
<dbReference type="AlphaFoldDB" id="A0AAD4TKE4"/>
<dbReference type="EMBL" id="JAJJMB010001096">
    <property type="protein sequence ID" value="KAI3958654.1"/>
    <property type="molecule type" value="Genomic_DNA"/>
</dbReference>
<feature type="domain" description="DUF2828" evidence="1">
    <location>
        <begin position="36"/>
        <end position="409"/>
    </location>
</feature>
<organism evidence="3 4">
    <name type="scientific">Papaver atlanticum</name>
    <dbReference type="NCBI Taxonomy" id="357466"/>
    <lineage>
        <taxon>Eukaryota</taxon>
        <taxon>Viridiplantae</taxon>
        <taxon>Streptophyta</taxon>
        <taxon>Embryophyta</taxon>
        <taxon>Tracheophyta</taxon>
        <taxon>Spermatophyta</taxon>
        <taxon>Magnoliopsida</taxon>
        <taxon>Ranunculales</taxon>
        <taxon>Papaveraceae</taxon>
        <taxon>Papaveroideae</taxon>
        <taxon>Papaver</taxon>
    </lineage>
</organism>
<protein>
    <submittedName>
        <fullName evidence="3">Uncharacterized protein</fullName>
    </submittedName>
</protein>
<evidence type="ECO:0000313" key="4">
    <source>
        <dbReference type="Proteomes" id="UP001202328"/>
    </source>
</evidence>
<feature type="domain" description="DUF7788" evidence="2">
    <location>
        <begin position="411"/>
        <end position="585"/>
    </location>
</feature>
<dbReference type="Pfam" id="PF11443">
    <property type="entry name" value="DUF2828"/>
    <property type="match status" value="1"/>
</dbReference>
<dbReference type="Proteomes" id="UP001202328">
    <property type="component" value="Unassembled WGS sequence"/>
</dbReference>
<comment type="caution">
    <text evidence="3">The sequence shown here is derived from an EMBL/GenBank/DDBJ whole genome shotgun (WGS) entry which is preliminary data.</text>
</comment>
<dbReference type="PANTHER" id="PTHR31373">
    <property type="entry name" value="OS06G0652100 PROTEIN"/>
    <property type="match status" value="1"/>
</dbReference>
<dbReference type="InterPro" id="IPR036465">
    <property type="entry name" value="vWFA_dom_sf"/>
</dbReference>
<reference evidence="3" key="1">
    <citation type="submission" date="2022-04" db="EMBL/GenBank/DDBJ databases">
        <title>A functionally conserved STORR gene fusion in Papaver species that diverged 16.8 million years ago.</title>
        <authorList>
            <person name="Catania T."/>
        </authorList>
    </citation>
    <scope>NUCLEOTIDE SEQUENCE</scope>
    <source>
        <strain evidence="3">S-188037</strain>
    </source>
</reference>